<organism evidence="3 4">
    <name type="scientific">Agromyces atrinae</name>
    <dbReference type="NCBI Taxonomy" id="592376"/>
    <lineage>
        <taxon>Bacteria</taxon>
        <taxon>Bacillati</taxon>
        <taxon>Actinomycetota</taxon>
        <taxon>Actinomycetes</taxon>
        <taxon>Micrococcales</taxon>
        <taxon>Microbacteriaceae</taxon>
        <taxon>Agromyces</taxon>
    </lineage>
</organism>
<dbReference type="RefSeq" id="WP_129172309.1">
    <property type="nucleotide sequence ID" value="NZ_JACCBI010000001.1"/>
</dbReference>
<accession>A0A4V1R2R2</accession>
<sequence length="165" mass="17761">MSKLDAAIIPLRVLLVLLFTGLFVAQVFSLPGMFAHQAATSPDLGPIPGILLTLGVLEFVCVQIVIVCIWKLLSLVKTDRIFSARAFTWVDGILWTLVAAWVLLASAAISLVAVIYVTPELRDPGVPILLFGAVLVGGVLVLVFVVMRALLRQAATLRSDLDEVI</sequence>
<dbReference type="Proteomes" id="UP000581087">
    <property type="component" value="Unassembled WGS sequence"/>
</dbReference>
<evidence type="ECO:0000313" key="3">
    <source>
        <dbReference type="EMBL" id="RXZ88046.1"/>
    </source>
</evidence>
<comment type="caution">
    <text evidence="3">The sequence shown here is derived from an EMBL/GenBank/DDBJ whole genome shotgun (WGS) entry which is preliminary data.</text>
</comment>
<dbReference type="Pfam" id="PF11188">
    <property type="entry name" value="DUF2975"/>
    <property type="match status" value="1"/>
</dbReference>
<feature type="transmembrane region" description="Helical" evidence="1">
    <location>
        <begin position="45"/>
        <end position="73"/>
    </location>
</feature>
<feature type="transmembrane region" description="Helical" evidence="1">
    <location>
        <begin position="128"/>
        <end position="151"/>
    </location>
</feature>
<evidence type="ECO:0000313" key="4">
    <source>
        <dbReference type="Proteomes" id="UP000292686"/>
    </source>
</evidence>
<dbReference type="EMBL" id="JACCBI010000001">
    <property type="protein sequence ID" value="NYD67766.1"/>
    <property type="molecule type" value="Genomic_DNA"/>
</dbReference>
<protein>
    <submittedName>
        <fullName evidence="3">DUF2975 domain-containing protein</fullName>
    </submittedName>
</protein>
<reference evidence="3 4" key="1">
    <citation type="submission" date="2019-01" db="EMBL/GenBank/DDBJ databases">
        <title>Agromyces.</title>
        <authorList>
            <person name="Li J."/>
        </authorList>
    </citation>
    <scope>NUCLEOTIDE SEQUENCE [LARGE SCALE GENOMIC DNA]</scope>
    <source>
        <strain evidence="3 4">DSM 23870</strain>
    </source>
</reference>
<proteinExistence type="predicted"/>
<name>A0A4V1R2R2_9MICO</name>
<dbReference type="AlphaFoldDB" id="A0A4V1R2R2"/>
<dbReference type="OrthoDB" id="3240470at2"/>
<keyword evidence="1" id="KW-0472">Membrane</keyword>
<dbReference type="InterPro" id="IPR021354">
    <property type="entry name" value="DUF2975"/>
</dbReference>
<keyword evidence="1" id="KW-1133">Transmembrane helix</keyword>
<reference evidence="2 5" key="2">
    <citation type="submission" date="2020-07" db="EMBL/GenBank/DDBJ databases">
        <title>Sequencing the genomes of 1000 actinobacteria strains.</title>
        <authorList>
            <person name="Klenk H.-P."/>
        </authorList>
    </citation>
    <scope>NUCLEOTIDE SEQUENCE [LARGE SCALE GENOMIC DNA]</scope>
    <source>
        <strain evidence="2 5">DSM 23870</strain>
    </source>
</reference>
<keyword evidence="1" id="KW-0812">Transmembrane</keyword>
<keyword evidence="4" id="KW-1185">Reference proteome</keyword>
<evidence type="ECO:0000256" key="1">
    <source>
        <dbReference type="SAM" id="Phobius"/>
    </source>
</evidence>
<feature type="transmembrane region" description="Helical" evidence="1">
    <location>
        <begin position="93"/>
        <end position="116"/>
    </location>
</feature>
<dbReference type="Proteomes" id="UP000292686">
    <property type="component" value="Unassembled WGS sequence"/>
</dbReference>
<gene>
    <name evidence="2" type="ORF">BJ972_002285</name>
    <name evidence="3" type="ORF">ESP50_02340</name>
</gene>
<evidence type="ECO:0000313" key="5">
    <source>
        <dbReference type="Proteomes" id="UP000581087"/>
    </source>
</evidence>
<evidence type="ECO:0000313" key="2">
    <source>
        <dbReference type="EMBL" id="NYD67766.1"/>
    </source>
</evidence>
<dbReference type="EMBL" id="SDPM01000001">
    <property type="protein sequence ID" value="RXZ88046.1"/>
    <property type="molecule type" value="Genomic_DNA"/>
</dbReference>